<feature type="domain" description="Potassium channel" evidence="11">
    <location>
        <begin position="211"/>
        <end position="282"/>
    </location>
</feature>
<accession>A0AAE0I0A2</accession>
<dbReference type="PRINTS" id="PR01333">
    <property type="entry name" value="2POREKCHANEL"/>
</dbReference>
<feature type="transmembrane region" description="Helical" evidence="10">
    <location>
        <begin position="423"/>
        <end position="443"/>
    </location>
</feature>
<keyword evidence="13" id="KW-1185">Reference proteome</keyword>
<feature type="transmembrane region" description="Helical" evidence="10">
    <location>
        <begin position="361"/>
        <end position="382"/>
    </location>
</feature>
<dbReference type="Pfam" id="PF07885">
    <property type="entry name" value="Ion_trans_2"/>
    <property type="match status" value="2"/>
</dbReference>
<comment type="subcellular location">
    <subcellularLocation>
        <location evidence="1">Membrane</location>
        <topology evidence="1">Multi-pass membrane protein</topology>
    </subcellularLocation>
</comment>
<dbReference type="Proteomes" id="UP001283341">
    <property type="component" value="Unassembled WGS sequence"/>
</dbReference>
<evidence type="ECO:0000256" key="7">
    <source>
        <dbReference type="ARBA" id="ARBA00023303"/>
    </source>
</evidence>
<keyword evidence="2 8" id="KW-0813">Transport</keyword>
<dbReference type="GO" id="GO:0030322">
    <property type="term" value="P:stabilization of membrane potential"/>
    <property type="evidence" value="ECO:0007669"/>
    <property type="project" value="TreeGrafter"/>
</dbReference>
<dbReference type="PANTHER" id="PTHR11003">
    <property type="entry name" value="POTASSIUM CHANNEL, SUBFAMILY K"/>
    <property type="match status" value="1"/>
</dbReference>
<dbReference type="FunFam" id="1.10.287.70:FF:000170">
    <property type="entry name" value="Outward-rectifier potassium channel TOK1"/>
    <property type="match status" value="1"/>
</dbReference>
<dbReference type="GO" id="GO:0022841">
    <property type="term" value="F:potassium ion leak channel activity"/>
    <property type="evidence" value="ECO:0007669"/>
    <property type="project" value="TreeGrafter"/>
</dbReference>
<dbReference type="EMBL" id="JAUEDM010000005">
    <property type="protein sequence ID" value="KAK3316120.1"/>
    <property type="molecule type" value="Genomic_DNA"/>
</dbReference>
<evidence type="ECO:0000256" key="6">
    <source>
        <dbReference type="ARBA" id="ARBA00023136"/>
    </source>
</evidence>
<feature type="domain" description="Potassium channel" evidence="11">
    <location>
        <begin position="371"/>
        <end position="447"/>
    </location>
</feature>
<comment type="similarity">
    <text evidence="8">Belongs to the two pore domain potassium channel (TC 1.A.1.8) family.</text>
</comment>
<dbReference type="GO" id="GO:0015271">
    <property type="term" value="F:outward rectifier potassium channel activity"/>
    <property type="evidence" value="ECO:0007669"/>
    <property type="project" value="TreeGrafter"/>
</dbReference>
<proteinExistence type="inferred from homology"/>
<dbReference type="GO" id="GO:0005886">
    <property type="term" value="C:plasma membrane"/>
    <property type="evidence" value="ECO:0007669"/>
    <property type="project" value="TreeGrafter"/>
</dbReference>
<keyword evidence="4 10" id="KW-1133">Transmembrane helix</keyword>
<keyword evidence="7 8" id="KW-0407">Ion channel</keyword>
<dbReference type="SUPFAM" id="SSF81324">
    <property type="entry name" value="Voltage-gated potassium channels"/>
    <property type="match status" value="2"/>
</dbReference>
<evidence type="ECO:0000256" key="3">
    <source>
        <dbReference type="ARBA" id="ARBA00022692"/>
    </source>
</evidence>
<feature type="transmembrane region" description="Helical" evidence="10">
    <location>
        <begin position="88"/>
        <end position="110"/>
    </location>
</feature>
<feature type="compositionally biased region" description="Basic and acidic residues" evidence="9">
    <location>
        <begin position="526"/>
        <end position="550"/>
    </location>
</feature>
<feature type="transmembrane region" description="Helical" evidence="10">
    <location>
        <begin position="39"/>
        <end position="67"/>
    </location>
</feature>
<feature type="transmembrane region" description="Helical" evidence="10">
    <location>
        <begin position="130"/>
        <end position="150"/>
    </location>
</feature>
<keyword evidence="3 8" id="KW-0812">Transmembrane</keyword>
<dbReference type="PANTHER" id="PTHR11003:SF301">
    <property type="entry name" value="POTASSIUM CHANNEL PROTEIN"/>
    <property type="match status" value="1"/>
</dbReference>
<keyword evidence="6 10" id="KW-0472">Membrane</keyword>
<dbReference type="InterPro" id="IPR003280">
    <property type="entry name" value="2pore_dom_K_chnl"/>
</dbReference>
<dbReference type="AlphaFoldDB" id="A0AAE0I0A2"/>
<evidence type="ECO:0000256" key="2">
    <source>
        <dbReference type="ARBA" id="ARBA00022448"/>
    </source>
</evidence>
<sequence>MEDASGETIGEHVGHMEDEADQLPNEVQPDESHMDPSRWWFASSAFPMIAGTLGPVASAFSICALVRPWRQDFPPDSDISKAEFVGDPVWLTVINGIQLVIALVANLALLLNMTRRLRFAIAQPITIVGWYISSIALIALAATASGPLLIEPQAQYIWSQAFYYAIYSAILYFVVASLMVVTFAGAQAGHYEKDFMLTPSQRTLMLQTISFLMYLLVGALVFCNVEDWSYLDAVYWAAVTLFTVGFGDYYPTTSLGRALLFPYALIGVISLGLVIGSIRSLILERGKHRLDARTLEKKRRNIIRRMTNKGQDHILVPIRDNQAAPSLNSASGTGLTEFERREQEFKLMRHIQQAAAHRRRWYAMAISATTWCVLWLVGAKIFQECEVSYQGWTYFDGFYFAFVSLTTIGYGDITPISPAGKSFWVFWAFLALPTTTVLISNAGDTVVKSIRDATDQIATITILPGERGFKKDLKRFLRTLSFGKLFVEEEIGETPGGFMGDLPRNDYDNEGNDDEEEGDEDELEAEGVKTKAGEAKEAVGKRDEDNHGERVAANAAAENENDKRKAVPPPPSEKEEDINGNSTHRLVTFNDDARQPPDRNKKKSAQSPLRLRRTESNGSSSTTTKSPKDKDNDRTPSSQTLKISRAVSFPRQTMPELPKNKADYHVALIEEIGRVMQHLKSKPPRKYTFQEWAWYLSLVGEDEGDADRHRKAQHQQTGRFGKLKRRKTADGGEEKEYEDGDEVNEKGEKKQWSWVGSKSPLMGSQEEAEWILEKLTQRLRDELREHSKVGKEGKKETGSMDGE</sequence>
<gene>
    <name evidence="12" type="ORF">B0H66DRAFT_641019</name>
</gene>
<evidence type="ECO:0000256" key="9">
    <source>
        <dbReference type="SAM" id="MobiDB-lite"/>
    </source>
</evidence>
<feature type="compositionally biased region" description="Acidic residues" evidence="9">
    <location>
        <begin position="508"/>
        <end position="525"/>
    </location>
</feature>
<evidence type="ECO:0000256" key="8">
    <source>
        <dbReference type="RuleBase" id="RU003857"/>
    </source>
</evidence>
<feature type="transmembrane region" description="Helical" evidence="10">
    <location>
        <begin position="162"/>
        <end position="184"/>
    </location>
</feature>
<feature type="transmembrane region" description="Helical" evidence="10">
    <location>
        <begin position="394"/>
        <end position="411"/>
    </location>
</feature>
<dbReference type="InterPro" id="IPR013099">
    <property type="entry name" value="K_chnl_dom"/>
</dbReference>
<protein>
    <recommendedName>
        <fullName evidence="11">Potassium channel domain-containing protein</fullName>
    </recommendedName>
</protein>
<reference evidence="12" key="2">
    <citation type="submission" date="2023-06" db="EMBL/GenBank/DDBJ databases">
        <authorList>
            <consortium name="Lawrence Berkeley National Laboratory"/>
            <person name="Haridas S."/>
            <person name="Hensen N."/>
            <person name="Bonometti L."/>
            <person name="Westerberg I."/>
            <person name="Brannstrom I.O."/>
            <person name="Guillou S."/>
            <person name="Cros-Aarteil S."/>
            <person name="Calhoun S."/>
            <person name="Kuo A."/>
            <person name="Mondo S."/>
            <person name="Pangilinan J."/>
            <person name="Riley R."/>
            <person name="Labutti K."/>
            <person name="Andreopoulos B."/>
            <person name="Lipzen A."/>
            <person name="Chen C."/>
            <person name="Yanf M."/>
            <person name="Daum C."/>
            <person name="Ng V."/>
            <person name="Clum A."/>
            <person name="Steindorff A."/>
            <person name="Ohm R."/>
            <person name="Martin F."/>
            <person name="Silar P."/>
            <person name="Natvig D."/>
            <person name="Lalanne C."/>
            <person name="Gautier V."/>
            <person name="Ament-Velasquez S.L."/>
            <person name="Kruys A."/>
            <person name="Hutchinson M.I."/>
            <person name="Powell A.J."/>
            <person name="Barry K."/>
            <person name="Miller A.N."/>
            <person name="Grigoriev I.V."/>
            <person name="Debuchy R."/>
            <person name="Gladieux P."/>
            <person name="Thoren M.H."/>
            <person name="Johannesson H."/>
        </authorList>
    </citation>
    <scope>NUCLEOTIDE SEQUENCE</scope>
    <source>
        <strain evidence="12">CBS 118394</strain>
    </source>
</reference>
<evidence type="ECO:0000256" key="4">
    <source>
        <dbReference type="ARBA" id="ARBA00022989"/>
    </source>
</evidence>
<dbReference type="FunFam" id="1.10.287.70:FF:000182">
    <property type="entry name" value="Outward-rectifier potassium channel TOK1"/>
    <property type="match status" value="1"/>
</dbReference>
<feature type="transmembrane region" description="Helical" evidence="10">
    <location>
        <begin position="230"/>
        <end position="247"/>
    </location>
</feature>
<feature type="region of interest" description="Disordered" evidence="9">
    <location>
        <begin position="703"/>
        <end position="765"/>
    </location>
</feature>
<evidence type="ECO:0000256" key="5">
    <source>
        <dbReference type="ARBA" id="ARBA00023065"/>
    </source>
</evidence>
<evidence type="ECO:0000256" key="10">
    <source>
        <dbReference type="SAM" id="Phobius"/>
    </source>
</evidence>
<feature type="region of interest" description="Disordered" evidence="9">
    <location>
        <begin position="493"/>
        <end position="658"/>
    </location>
</feature>
<name>A0AAE0I0A2_9PEZI</name>
<keyword evidence="5 8" id="KW-0406">Ion transport</keyword>
<evidence type="ECO:0000313" key="12">
    <source>
        <dbReference type="EMBL" id="KAK3316120.1"/>
    </source>
</evidence>
<feature type="region of interest" description="Disordered" evidence="9">
    <location>
        <begin position="783"/>
        <end position="803"/>
    </location>
</feature>
<reference evidence="12" key="1">
    <citation type="journal article" date="2023" name="Mol. Phylogenet. Evol.">
        <title>Genome-scale phylogeny and comparative genomics of the fungal order Sordariales.</title>
        <authorList>
            <person name="Hensen N."/>
            <person name="Bonometti L."/>
            <person name="Westerberg I."/>
            <person name="Brannstrom I.O."/>
            <person name="Guillou S."/>
            <person name="Cros-Aarteil S."/>
            <person name="Calhoun S."/>
            <person name="Haridas S."/>
            <person name="Kuo A."/>
            <person name="Mondo S."/>
            <person name="Pangilinan J."/>
            <person name="Riley R."/>
            <person name="LaButti K."/>
            <person name="Andreopoulos B."/>
            <person name="Lipzen A."/>
            <person name="Chen C."/>
            <person name="Yan M."/>
            <person name="Daum C."/>
            <person name="Ng V."/>
            <person name="Clum A."/>
            <person name="Steindorff A."/>
            <person name="Ohm R.A."/>
            <person name="Martin F."/>
            <person name="Silar P."/>
            <person name="Natvig D.O."/>
            <person name="Lalanne C."/>
            <person name="Gautier V."/>
            <person name="Ament-Velasquez S.L."/>
            <person name="Kruys A."/>
            <person name="Hutchinson M.I."/>
            <person name="Powell A.J."/>
            <person name="Barry K."/>
            <person name="Miller A.N."/>
            <person name="Grigoriev I.V."/>
            <person name="Debuchy R."/>
            <person name="Gladieux P."/>
            <person name="Hiltunen Thoren M."/>
            <person name="Johannesson H."/>
        </authorList>
    </citation>
    <scope>NUCLEOTIDE SEQUENCE</scope>
    <source>
        <strain evidence="12">CBS 118394</strain>
    </source>
</reference>
<feature type="transmembrane region" description="Helical" evidence="10">
    <location>
        <begin position="259"/>
        <end position="282"/>
    </location>
</feature>
<feature type="transmembrane region" description="Helical" evidence="10">
    <location>
        <begin position="204"/>
        <end position="223"/>
    </location>
</feature>
<evidence type="ECO:0000313" key="13">
    <source>
        <dbReference type="Proteomes" id="UP001283341"/>
    </source>
</evidence>
<evidence type="ECO:0000259" key="11">
    <source>
        <dbReference type="Pfam" id="PF07885"/>
    </source>
</evidence>
<organism evidence="12 13">
    <name type="scientific">Apodospora peruviana</name>
    <dbReference type="NCBI Taxonomy" id="516989"/>
    <lineage>
        <taxon>Eukaryota</taxon>
        <taxon>Fungi</taxon>
        <taxon>Dikarya</taxon>
        <taxon>Ascomycota</taxon>
        <taxon>Pezizomycotina</taxon>
        <taxon>Sordariomycetes</taxon>
        <taxon>Sordariomycetidae</taxon>
        <taxon>Sordariales</taxon>
        <taxon>Lasiosphaeriaceae</taxon>
        <taxon>Apodospora</taxon>
    </lineage>
</organism>
<dbReference type="Gene3D" id="1.10.287.70">
    <property type="match status" value="2"/>
</dbReference>
<feature type="compositionally biased region" description="Low complexity" evidence="9">
    <location>
        <begin position="616"/>
        <end position="625"/>
    </location>
</feature>
<comment type="caution">
    <text evidence="12">The sequence shown here is derived from an EMBL/GenBank/DDBJ whole genome shotgun (WGS) entry which is preliminary data.</text>
</comment>
<evidence type="ECO:0000256" key="1">
    <source>
        <dbReference type="ARBA" id="ARBA00004141"/>
    </source>
</evidence>